<dbReference type="InterPro" id="IPR004897">
    <property type="entry name" value="P/V_Pprotein_paramyxoviral"/>
</dbReference>
<dbReference type="EMBL" id="MZ328287">
    <property type="protein sequence ID" value="UBB42361.1"/>
    <property type="molecule type" value="Viral_cRNA"/>
</dbReference>
<dbReference type="Gene3D" id="1.20.5.300">
    <property type="match status" value="1"/>
</dbReference>
<evidence type="ECO:0000256" key="1">
    <source>
        <dbReference type="ARBA" id="ARBA00009016"/>
    </source>
</evidence>
<evidence type="ECO:0000256" key="2">
    <source>
        <dbReference type="ARBA" id="ARBA00020572"/>
    </source>
</evidence>
<evidence type="ECO:0000256" key="3">
    <source>
        <dbReference type="ARBA" id="ARBA00022553"/>
    </source>
</evidence>
<comment type="similarity">
    <text evidence="1">Belongs to the rubulavirus/avulavirus P protein family.</text>
</comment>
<protein>
    <recommendedName>
        <fullName evidence="2">Phosphoprotein</fullName>
    </recommendedName>
</protein>
<keyword evidence="4" id="KW-0693">Viral RNA replication</keyword>
<dbReference type="Pfam" id="PF03210">
    <property type="entry name" value="Paramyx_P_V_C"/>
    <property type="match status" value="1"/>
</dbReference>
<name>A0AAE8XRT3_9MONO</name>
<proteinExistence type="inferred from homology"/>
<reference evidence="5" key="1">
    <citation type="submission" date="2021-05" db="EMBL/GenBank/DDBJ databases">
        <title>Comparation of mammalian active virome structures and with host-virus interactions in sympatric communities.</title>
        <authorList>
            <person name="Tan Z."/>
            <person name="Nie F.-Y."/>
            <person name="Zhang Y.-Z."/>
        </authorList>
    </citation>
    <scope>NUCLEOTIDE SEQUENCE</scope>
    <source>
        <strain evidence="5">WFB_Rsin</strain>
    </source>
</reference>
<keyword evidence="6" id="KW-1185">Reference proteome</keyword>
<evidence type="ECO:0000313" key="6">
    <source>
        <dbReference type="Proteomes" id="UP001263515"/>
    </source>
</evidence>
<dbReference type="Proteomes" id="UP001263515">
    <property type="component" value="Segment"/>
</dbReference>
<evidence type="ECO:0000313" key="5">
    <source>
        <dbReference type="EMBL" id="UBB42361.1"/>
    </source>
</evidence>
<keyword evidence="3" id="KW-0597">Phosphoprotein</keyword>
<accession>A0AAE8XRT3</accession>
<evidence type="ECO:0000256" key="4">
    <source>
        <dbReference type="ARBA" id="ARBA00022953"/>
    </source>
</evidence>
<organism evidence="5 6">
    <name type="scientific">Wufeng Rhinolophus sinicus rubulavirus 1</name>
    <dbReference type="NCBI Taxonomy" id="2877512"/>
    <lineage>
        <taxon>Viruses</taxon>
        <taxon>Riboviria</taxon>
        <taxon>Orthornavirae</taxon>
        <taxon>Negarnaviricota</taxon>
        <taxon>Haploviricotina</taxon>
        <taxon>Monjiviricetes</taxon>
        <taxon>Mononegavirales</taxon>
        <taxon>Paramyxoviridae</taxon>
        <taxon>Rubulavirinae</taxon>
        <taxon>Orthorubulavirus</taxon>
        <taxon>Orthorubulavirus rhinolophi</taxon>
    </lineage>
</organism>
<sequence>MVRKLEGRIDKIEAKIDKIVSWQTVMQQTKHDTQQIKGTLATIEGLITTMKIMDPGVPSKVSLRQIQQEPIQVPIFVAGTGDVSRFVDDNNTLSLDALARPQIAGVKIPTDDRKRSTRIDALKITIRDMISDLMGDCPLADELLEKVSSANTENELNQIKTKLLRSLT</sequence>